<dbReference type="AlphaFoldDB" id="A0A1I6HMR3"/>
<dbReference type="Pfam" id="PF18937">
    <property type="entry name" value="DUF5685"/>
    <property type="match status" value="1"/>
</dbReference>
<dbReference type="EMBL" id="FOYZ01000001">
    <property type="protein sequence ID" value="SFR55759.1"/>
    <property type="molecule type" value="Genomic_DNA"/>
</dbReference>
<reference evidence="1 2" key="1">
    <citation type="submission" date="2016-10" db="EMBL/GenBank/DDBJ databases">
        <authorList>
            <person name="de Groot N.N."/>
        </authorList>
    </citation>
    <scope>NUCLEOTIDE SEQUENCE [LARGE SCALE GENOMIC DNA]</scope>
    <source>
        <strain evidence="1 2">743A</strain>
    </source>
</reference>
<dbReference type="Proteomes" id="UP000199659">
    <property type="component" value="Unassembled WGS sequence"/>
</dbReference>
<keyword evidence="2" id="KW-1185">Reference proteome</keyword>
<organism evidence="1 2">
    <name type="scientific">Anaeromicropila populeti</name>
    <dbReference type="NCBI Taxonomy" id="37658"/>
    <lineage>
        <taxon>Bacteria</taxon>
        <taxon>Bacillati</taxon>
        <taxon>Bacillota</taxon>
        <taxon>Clostridia</taxon>
        <taxon>Lachnospirales</taxon>
        <taxon>Lachnospiraceae</taxon>
        <taxon>Anaeromicropila</taxon>
    </lineage>
</organism>
<dbReference type="InterPro" id="IPR043740">
    <property type="entry name" value="DUF5685"/>
</dbReference>
<evidence type="ECO:0000313" key="1">
    <source>
        <dbReference type="EMBL" id="SFR55759.1"/>
    </source>
</evidence>
<protein>
    <submittedName>
        <fullName evidence="1">Uncharacterized protein</fullName>
    </submittedName>
</protein>
<name>A0A1I6HMR3_9FIRM</name>
<dbReference type="RefSeq" id="WP_092558741.1">
    <property type="nucleotide sequence ID" value="NZ_FOYZ01000001.1"/>
</dbReference>
<sequence>MFGYVTIHKPELKVKEYYRYKGYYCGLCNTLKRKYGKIGQMTLTYDMTFLVILLTSLYESKVREEKHRCIVHPGKKHWMLENEITEYAADMNIALTYHHLLDNWEDEKSLPGLAAAKILKRQYCLIAQKYPRQCTVMETTLQELRRHEKSREENIEVLADCFGRLMEELFVYQEDVWAKSLRMMGYFLGKFIYILDAYVDIEQDIKNNCFNPLKSFCCEEDFDVKCMDILTATISEGVKEFEKLPLMEEVEILRNILYAGVWIQFSKTRIKRKEGKEEEHEKSI</sequence>
<gene>
    <name evidence="1" type="ORF">SAMN05661086_00108</name>
</gene>
<evidence type="ECO:0000313" key="2">
    <source>
        <dbReference type="Proteomes" id="UP000199659"/>
    </source>
</evidence>
<accession>A0A1I6HMR3</accession>
<dbReference type="STRING" id="37658.SAMN05661086_00108"/>
<proteinExistence type="predicted"/>
<dbReference type="OrthoDB" id="1722540at2"/>